<comment type="pathway">
    <text evidence="9">Sulfur metabolism; glutathione metabolism.</text>
</comment>
<dbReference type="PANTHER" id="PTHR43199">
    <property type="entry name" value="GLUTATHIONE HYDROLASE"/>
    <property type="match status" value="1"/>
</dbReference>
<evidence type="ECO:0000256" key="5">
    <source>
        <dbReference type="ARBA" id="ARBA00022801"/>
    </source>
</evidence>
<feature type="region of interest" description="Disordered" evidence="10">
    <location>
        <begin position="358"/>
        <end position="379"/>
    </location>
</feature>
<dbReference type="InterPro" id="IPR000101">
    <property type="entry name" value="GGT_peptidase"/>
</dbReference>
<dbReference type="Gene3D" id="3.60.20.40">
    <property type="match status" value="1"/>
</dbReference>
<evidence type="ECO:0000256" key="7">
    <source>
        <dbReference type="ARBA" id="ARBA00023315"/>
    </source>
</evidence>
<comment type="subunit">
    <text evidence="9">This enzyme consists of two polypeptide chains, which are synthesized in precursor form from a single polypeptide.</text>
</comment>
<dbReference type="InterPro" id="IPR043137">
    <property type="entry name" value="GGT_ssub_C"/>
</dbReference>
<keyword evidence="4 9" id="KW-0808">Transferase</keyword>
<feature type="signal peptide" evidence="11">
    <location>
        <begin position="1"/>
        <end position="17"/>
    </location>
</feature>
<feature type="chain" id="PRO_5045187793" description="Glutathione hydrolase proenzyme" evidence="11">
    <location>
        <begin position="18"/>
        <end position="576"/>
    </location>
</feature>
<keyword evidence="13" id="KW-1185">Reference proteome</keyword>
<dbReference type="InterPro" id="IPR043138">
    <property type="entry name" value="GGT_lsub"/>
</dbReference>
<evidence type="ECO:0000256" key="9">
    <source>
        <dbReference type="RuleBase" id="RU368036"/>
    </source>
</evidence>
<dbReference type="EC" id="2.3.2.2" evidence="9"/>
<keyword evidence="9" id="KW-0317">Glutathione biosynthesis</keyword>
<proteinExistence type="inferred from homology"/>
<comment type="catalytic activity">
    <reaction evidence="1 9">
        <text>an S-substituted glutathione + H2O = an S-substituted L-cysteinylglycine + L-glutamate</text>
        <dbReference type="Rhea" id="RHEA:59468"/>
        <dbReference type="ChEBI" id="CHEBI:15377"/>
        <dbReference type="ChEBI" id="CHEBI:29985"/>
        <dbReference type="ChEBI" id="CHEBI:90779"/>
        <dbReference type="ChEBI" id="CHEBI:143103"/>
        <dbReference type="EC" id="3.4.19.13"/>
    </reaction>
</comment>
<evidence type="ECO:0000256" key="2">
    <source>
        <dbReference type="ARBA" id="ARBA00001089"/>
    </source>
</evidence>
<keyword evidence="5 9" id="KW-0378">Hydrolase</keyword>
<evidence type="ECO:0000256" key="3">
    <source>
        <dbReference type="ARBA" id="ARBA00009381"/>
    </source>
</evidence>
<dbReference type="Pfam" id="PF01019">
    <property type="entry name" value="G_glu_transpept"/>
    <property type="match status" value="1"/>
</dbReference>
<evidence type="ECO:0000256" key="1">
    <source>
        <dbReference type="ARBA" id="ARBA00001049"/>
    </source>
</evidence>
<keyword evidence="7 9" id="KW-0012">Acyltransferase</keyword>
<comment type="catalytic activity">
    <reaction evidence="2 9">
        <text>glutathione + H2O = L-cysteinylglycine + L-glutamate</text>
        <dbReference type="Rhea" id="RHEA:28807"/>
        <dbReference type="ChEBI" id="CHEBI:15377"/>
        <dbReference type="ChEBI" id="CHEBI:29985"/>
        <dbReference type="ChEBI" id="CHEBI:57925"/>
        <dbReference type="ChEBI" id="CHEBI:61694"/>
        <dbReference type="EC" id="3.4.19.13"/>
    </reaction>
</comment>
<organism evidence="12 13">
    <name type="scientific">Meiothermus hypogaeus</name>
    <dbReference type="NCBI Taxonomy" id="884155"/>
    <lineage>
        <taxon>Bacteria</taxon>
        <taxon>Thermotogati</taxon>
        <taxon>Deinococcota</taxon>
        <taxon>Deinococci</taxon>
        <taxon>Thermales</taxon>
        <taxon>Thermaceae</taxon>
        <taxon>Meiothermus</taxon>
    </lineage>
</organism>
<dbReference type="SUPFAM" id="SSF56235">
    <property type="entry name" value="N-terminal nucleophile aminohydrolases (Ntn hydrolases)"/>
    <property type="match status" value="1"/>
</dbReference>
<reference evidence="12 13" key="1">
    <citation type="submission" date="2018-08" db="EMBL/GenBank/DDBJ databases">
        <title>Meiothermus hypogaeus DSM 23238 genome sequencing project.</title>
        <authorList>
            <person name="Da Costa M.S."/>
            <person name="Albuquerque L."/>
            <person name="Raposo P."/>
            <person name="Froufe H.J.C."/>
            <person name="Barroso C.S."/>
            <person name="Egas C."/>
        </authorList>
    </citation>
    <scope>NUCLEOTIDE SEQUENCE [LARGE SCALE GENOMIC DNA]</scope>
    <source>
        <strain evidence="12 13">DSM 23238</strain>
    </source>
</reference>
<dbReference type="PRINTS" id="PR01210">
    <property type="entry name" value="GGTRANSPTASE"/>
</dbReference>
<evidence type="ECO:0000256" key="4">
    <source>
        <dbReference type="ARBA" id="ARBA00022679"/>
    </source>
</evidence>
<evidence type="ECO:0000313" key="12">
    <source>
        <dbReference type="EMBL" id="RIH75522.1"/>
    </source>
</evidence>
<protein>
    <recommendedName>
        <fullName evidence="9">Glutathione hydrolase proenzyme</fullName>
        <ecNumber evidence="9">2.3.2.2</ecNumber>
        <ecNumber evidence="9">3.4.19.13</ecNumber>
    </recommendedName>
    <component>
        <recommendedName>
            <fullName evidence="9">Glutathione hydrolase large chain</fullName>
        </recommendedName>
    </component>
    <component>
        <recommendedName>
            <fullName evidence="9">Glutathione hydrolase small chain</fullName>
        </recommendedName>
    </component>
</protein>
<comment type="PTM">
    <text evidence="9">Cleaved by autocatalysis into a large and a small subunit.</text>
</comment>
<dbReference type="InterPro" id="IPR029055">
    <property type="entry name" value="Ntn_hydrolases_N"/>
</dbReference>
<keyword evidence="6 9" id="KW-0865">Zymogen</keyword>
<evidence type="ECO:0000256" key="11">
    <source>
        <dbReference type="SAM" id="SignalP"/>
    </source>
</evidence>
<gene>
    <name evidence="12" type="primary">ggt</name>
    <name evidence="12" type="ORF">Mhypo_02872</name>
</gene>
<keyword evidence="11" id="KW-0732">Signal</keyword>
<dbReference type="Gene3D" id="1.10.246.130">
    <property type="match status" value="1"/>
</dbReference>
<dbReference type="PANTHER" id="PTHR43199:SF1">
    <property type="entry name" value="GLUTATHIONE HYDROLASE PROENZYME"/>
    <property type="match status" value="1"/>
</dbReference>
<evidence type="ECO:0000256" key="10">
    <source>
        <dbReference type="SAM" id="MobiDB-lite"/>
    </source>
</evidence>
<dbReference type="EC" id="3.4.19.13" evidence="9"/>
<dbReference type="Proteomes" id="UP000265443">
    <property type="component" value="Unassembled WGS sequence"/>
</dbReference>
<sequence>MKKYAVILLFMLGFGLAQPTATGTGGAAATVDALATRAAMDILAQGGNAIDAAVAAAAVLGVTEPYSCGIGGGGFMVIYLAKDKRVVTIDHREVAPAYFNPSVFNGPNGQPLPFAERVNSGLSVGVPGTVKGWEEALARYGSLSLGRVLQPAIRVAQQGFTVDATFAAQTQANLQRFRYFTSTSALFLPGDNVPAVGSTFRNPDLARTYLLLASGGSRAFYTGPLAQAIVNTVNNPPIAPGVTANIRPGRMTLADLANYEVRIRQPIVSSYRGYTLYGMGLPSSGGPTIALALNLLEGFDLKALPRERALHLYLEASRLAFADRNAYMGDPEFLDAPLAGLLSKKYAEERRKAIGERAAEGSVQAGDPYPFQQDPSAPLRPRAQTQRWEGESTTHLTVSDKEGNIVSYTFTIESTGGNAMVVPGYGFLLNNELTDFDATVPHPNSPEAYKRPRSSMSPTLVFRDGKPVLALGSPGGATIITTVLQTLINVLDFGMPIDQALAAPRLSQRNLQTTGVDGGFERSPEAQALLGLGHRWAPTAEIGALTAIAFNPDGSVTAAAEPVRRGGGAAAVERSR</sequence>
<evidence type="ECO:0000313" key="13">
    <source>
        <dbReference type="Proteomes" id="UP000265443"/>
    </source>
</evidence>
<accession>A0ABX9MJ92</accession>
<name>A0ABX9MJ92_9DEIN</name>
<comment type="similarity">
    <text evidence="3 9">Belongs to the gamma-glutamyltransferase family.</text>
</comment>
<dbReference type="InterPro" id="IPR051792">
    <property type="entry name" value="GGT_bact"/>
</dbReference>
<comment type="catalytic activity">
    <reaction evidence="8 9">
        <text>an N-terminal (5-L-glutamyl)-[peptide] + an alpha-amino acid = 5-L-glutamyl amino acid + an N-terminal L-alpha-aminoacyl-[peptide]</text>
        <dbReference type="Rhea" id="RHEA:23904"/>
        <dbReference type="Rhea" id="RHEA-COMP:9780"/>
        <dbReference type="Rhea" id="RHEA-COMP:9795"/>
        <dbReference type="ChEBI" id="CHEBI:77644"/>
        <dbReference type="ChEBI" id="CHEBI:78597"/>
        <dbReference type="ChEBI" id="CHEBI:78599"/>
        <dbReference type="ChEBI" id="CHEBI:78608"/>
        <dbReference type="EC" id="2.3.2.2"/>
    </reaction>
</comment>
<comment type="caution">
    <text evidence="12">The sequence shown here is derived from an EMBL/GenBank/DDBJ whole genome shotgun (WGS) entry which is preliminary data.</text>
</comment>
<evidence type="ECO:0000256" key="6">
    <source>
        <dbReference type="ARBA" id="ARBA00023145"/>
    </source>
</evidence>
<dbReference type="GO" id="GO:0103068">
    <property type="term" value="F:leukotriene C4 gamma-glutamyl transferase activity"/>
    <property type="evidence" value="ECO:0007669"/>
    <property type="project" value="UniProtKB-EC"/>
</dbReference>
<dbReference type="EMBL" id="QWKY01000073">
    <property type="protein sequence ID" value="RIH75522.1"/>
    <property type="molecule type" value="Genomic_DNA"/>
</dbReference>
<dbReference type="NCBIfam" id="TIGR00066">
    <property type="entry name" value="g_glut_trans"/>
    <property type="match status" value="1"/>
</dbReference>
<evidence type="ECO:0000256" key="8">
    <source>
        <dbReference type="ARBA" id="ARBA00047417"/>
    </source>
</evidence>